<sequence>MNNDSGAFFMLYTQIFLGPSEQDRATIVALSQSALAYVMHIPSLSLNMGIRVTTEKLSNESKTEVKYKSGKKFLEIKLMNIVESTSRLNGINDQFHAINKSVIQFKSNASERLTLH</sequence>
<gene>
    <name evidence="1" type="ORF">EDS130_LOCUS37544</name>
</gene>
<comment type="caution">
    <text evidence="1">The sequence shown here is derived from an EMBL/GenBank/DDBJ whole genome shotgun (WGS) entry which is preliminary data.</text>
</comment>
<dbReference type="Proteomes" id="UP000663852">
    <property type="component" value="Unassembled WGS sequence"/>
</dbReference>
<organism evidence="1 2">
    <name type="scientific">Adineta ricciae</name>
    <name type="common">Rotifer</name>
    <dbReference type="NCBI Taxonomy" id="249248"/>
    <lineage>
        <taxon>Eukaryota</taxon>
        <taxon>Metazoa</taxon>
        <taxon>Spiralia</taxon>
        <taxon>Gnathifera</taxon>
        <taxon>Rotifera</taxon>
        <taxon>Eurotatoria</taxon>
        <taxon>Bdelloidea</taxon>
        <taxon>Adinetida</taxon>
        <taxon>Adinetidae</taxon>
        <taxon>Adineta</taxon>
    </lineage>
</organism>
<dbReference type="AlphaFoldDB" id="A0A815MAC3"/>
<accession>A0A815MAC3</accession>
<reference evidence="1" key="1">
    <citation type="submission" date="2021-02" db="EMBL/GenBank/DDBJ databases">
        <authorList>
            <person name="Nowell W R."/>
        </authorList>
    </citation>
    <scope>NUCLEOTIDE SEQUENCE</scope>
</reference>
<evidence type="ECO:0000313" key="1">
    <source>
        <dbReference type="EMBL" id="CAF1421820.1"/>
    </source>
</evidence>
<name>A0A815MAC3_ADIRI</name>
<evidence type="ECO:0000313" key="2">
    <source>
        <dbReference type="Proteomes" id="UP000663852"/>
    </source>
</evidence>
<protein>
    <submittedName>
        <fullName evidence="1">Uncharacterized protein</fullName>
    </submittedName>
</protein>
<proteinExistence type="predicted"/>
<dbReference type="EMBL" id="CAJNOJ010000372">
    <property type="protein sequence ID" value="CAF1421820.1"/>
    <property type="molecule type" value="Genomic_DNA"/>
</dbReference>